<proteinExistence type="predicted"/>
<protein>
    <submittedName>
        <fullName evidence="7">Homeodomain-interacting protein kinase 2-like isoform X2</fullName>
    </submittedName>
</protein>
<dbReference type="Gene3D" id="1.10.510.10">
    <property type="entry name" value="Transferase(Phosphotransferase) domain 1"/>
    <property type="match status" value="1"/>
</dbReference>
<dbReference type="Pfam" id="PF00069">
    <property type="entry name" value="Pkinase"/>
    <property type="match status" value="1"/>
</dbReference>
<dbReference type="PANTHER" id="PTHR24058">
    <property type="entry name" value="DUAL SPECIFICITY PROTEIN KINASE"/>
    <property type="match status" value="1"/>
</dbReference>
<dbReference type="GO" id="GO:0042771">
    <property type="term" value="P:intrinsic apoptotic signaling pathway in response to DNA damage by p53 class mediator"/>
    <property type="evidence" value="ECO:0007669"/>
    <property type="project" value="TreeGrafter"/>
</dbReference>
<dbReference type="InterPro" id="IPR000719">
    <property type="entry name" value="Prot_kinase_dom"/>
</dbReference>
<dbReference type="EMBL" id="CAWUFR010001114">
    <property type="protein sequence ID" value="CAK6982806.1"/>
    <property type="molecule type" value="Genomic_DNA"/>
</dbReference>
<dbReference type="SUPFAM" id="SSF56112">
    <property type="entry name" value="Protein kinase-like (PK-like)"/>
    <property type="match status" value="1"/>
</dbReference>
<reference evidence="7 8" key="1">
    <citation type="submission" date="2024-01" db="EMBL/GenBank/DDBJ databases">
        <authorList>
            <person name="Alioto T."/>
            <person name="Alioto T."/>
            <person name="Gomez Garrido J."/>
        </authorList>
    </citation>
    <scope>NUCLEOTIDE SEQUENCE [LARGE SCALE GENOMIC DNA]</scope>
</reference>
<keyword evidence="2" id="KW-0808">Transferase</keyword>
<dbReference type="GO" id="GO:0016605">
    <property type="term" value="C:PML body"/>
    <property type="evidence" value="ECO:0007669"/>
    <property type="project" value="TreeGrafter"/>
</dbReference>
<gene>
    <name evidence="7" type="ORF">FSCOSCO3_A018186</name>
</gene>
<keyword evidence="5" id="KW-0067">ATP-binding</keyword>
<dbReference type="GO" id="GO:0003677">
    <property type="term" value="F:DNA binding"/>
    <property type="evidence" value="ECO:0007669"/>
    <property type="project" value="UniProtKB-KW"/>
</dbReference>
<dbReference type="PANTHER" id="PTHR24058:SF53">
    <property type="entry name" value="HOMEODOMAIN-INTERACTING PROTEIN KINASE 2"/>
    <property type="match status" value="1"/>
</dbReference>
<keyword evidence="4 7" id="KW-0418">Kinase</keyword>
<dbReference type="GO" id="GO:0004713">
    <property type="term" value="F:protein tyrosine kinase activity"/>
    <property type="evidence" value="ECO:0007669"/>
    <property type="project" value="TreeGrafter"/>
</dbReference>
<keyword evidence="8" id="KW-1185">Reference proteome</keyword>
<dbReference type="GO" id="GO:0007224">
    <property type="term" value="P:smoothened signaling pathway"/>
    <property type="evidence" value="ECO:0007669"/>
    <property type="project" value="TreeGrafter"/>
</dbReference>
<dbReference type="Proteomes" id="UP001314229">
    <property type="component" value="Unassembled WGS sequence"/>
</dbReference>
<dbReference type="AlphaFoldDB" id="A0AAV1QEW8"/>
<keyword evidence="7" id="KW-0371">Homeobox</keyword>
<dbReference type="GO" id="GO:0003713">
    <property type="term" value="F:transcription coactivator activity"/>
    <property type="evidence" value="ECO:0007669"/>
    <property type="project" value="TreeGrafter"/>
</dbReference>
<feature type="domain" description="Protein kinase" evidence="6">
    <location>
        <begin position="4"/>
        <end position="321"/>
    </location>
</feature>
<accession>A0AAV1QEW8</accession>
<dbReference type="GO" id="GO:0003714">
    <property type="term" value="F:transcription corepressor activity"/>
    <property type="evidence" value="ECO:0007669"/>
    <property type="project" value="TreeGrafter"/>
</dbReference>
<dbReference type="Gene3D" id="3.30.200.20">
    <property type="entry name" value="Phosphorylase Kinase, domain 1"/>
    <property type="match status" value="1"/>
</dbReference>
<dbReference type="PROSITE" id="PS50011">
    <property type="entry name" value="PROTEIN_KINASE_DOM"/>
    <property type="match status" value="1"/>
</dbReference>
<keyword evidence="7" id="KW-0238">DNA-binding</keyword>
<evidence type="ECO:0000256" key="1">
    <source>
        <dbReference type="ARBA" id="ARBA00022527"/>
    </source>
</evidence>
<dbReference type="InterPro" id="IPR050494">
    <property type="entry name" value="Ser_Thr_dual-spec_kinase"/>
</dbReference>
<evidence type="ECO:0000313" key="7">
    <source>
        <dbReference type="EMBL" id="CAK6982806.1"/>
    </source>
</evidence>
<dbReference type="InterPro" id="IPR011009">
    <property type="entry name" value="Kinase-like_dom_sf"/>
</dbReference>
<keyword evidence="1" id="KW-0723">Serine/threonine-protein kinase</keyword>
<comment type="caution">
    <text evidence="7">The sequence shown here is derived from an EMBL/GenBank/DDBJ whole genome shotgun (WGS) entry which is preliminary data.</text>
</comment>
<evidence type="ECO:0000259" key="6">
    <source>
        <dbReference type="PROSITE" id="PS50011"/>
    </source>
</evidence>
<dbReference type="GO" id="GO:0005737">
    <property type="term" value="C:cytoplasm"/>
    <property type="evidence" value="ECO:0007669"/>
    <property type="project" value="TreeGrafter"/>
</dbReference>
<evidence type="ECO:0000256" key="3">
    <source>
        <dbReference type="ARBA" id="ARBA00022741"/>
    </source>
</evidence>
<dbReference type="GO" id="GO:0005524">
    <property type="term" value="F:ATP binding"/>
    <property type="evidence" value="ECO:0007669"/>
    <property type="project" value="UniProtKB-KW"/>
</dbReference>
<evidence type="ECO:0000256" key="4">
    <source>
        <dbReference type="ARBA" id="ARBA00022777"/>
    </source>
</evidence>
<dbReference type="GO" id="GO:0045944">
    <property type="term" value="P:positive regulation of transcription by RNA polymerase II"/>
    <property type="evidence" value="ECO:0007669"/>
    <property type="project" value="TreeGrafter"/>
</dbReference>
<keyword evidence="3" id="KW-0547">Nucleotide-binding</keyword>
<sequence length="321" mass="36802">MSQYLLQHFINDGCFSRVARCQDRDTKDIVALKILKKRSDDSQEPRELTMLKVIRGLDPVNIVRFYESFKHMGKTCLAFELLDKNLHQLLMERRGEPLFLQQIRATTEQLLSALRVLNTLGVIHANVTPQNIMVVNQKETPFRVKLIDFSSAIKAAKVQRGVTMQPVAYRFPEVILGLPISEAADIWSLGAVLATLYLGSIPFPQRCQYYLMKAMVETLGQPEDQILDEGIHTLLYFTKNLESTRPEWRLKTADEYKAATGFPPQNHSSRSRFSRLDDLVMLHPEEEKIEERTAFISLLKKMLCVNPDRRVTPIKLGLTSL</sequence>
<evidence type="ECO:0000313" key="8">
    <source>
        <dbReference type="Proteomes" id="UP001314229"/>
    </source>
</evidence>
<dbReference type="GO" id="GO:0004674">
    <property type="term" value="F:protein serine/threonine kinase activity"/>
    <property type="evidence" value="ECO:0007669"/>
    <property type="project" value="UniProtKB-KW"/>
</dbReference>
<evidence type="ECO:0000256" key="5">
    <source>
        <dbReference type="ARBA" id="ARBA00022840"/>
    </source>
</evidence>
<organism evidence="7 8">
    <name type="scientific">Scomber scombrus</name>
    <name type="common">Atlantic mackerel</name>
    <name type="synonym">Scomber vernalis</name>
    <dbReference type="NCBI Taxonomy" id="13677"/>
    <lineage>
        <taxon>Eukaryota</taxon>
        <taxon>Metazoa</taxon>
        <taxon>Chordata</taxon>
        <taxon>Craniata</taxon>
        <taxon>Vertebrata</taxon>
        <taxon>Euteleostomi</taxon>
        <taxon>Actinopterygii</taxon>
        <taxon>Neopterygii</taxon>
        <taxon>Teleostei</taxon>
        <taxon>Neoteleostei</taxon>
        <taxon>Acanthomorphata</taxon>
        <taxon>Pelagiaria</taxon>
        <taxon>Scombriformes</taxon>
        <taxon>Scombridae</taxon>
        <taxon>Scomber</taxon>
    </lineage>
</organism>
<dbReference type="GO" id="GO:0046332">
    <property type="term" value="F:SMAD binding"/>
    <property type="evidence" value="ECO:0007669"/>
    <property type="project" value="TreeGrafter"/>
</dbReference>
<name>A0AAV1QEW8_SCOSC</name>
<evidence type="ECO:0000256" key="2">
    <source>
        <dbReference type="ARBA" id="ARBA00022679"/>
    </source>
</evidence>